<dbReference type="GO" id="GO:0034625">
    <property type="term" value="P:fatty acid elongation, monounsaturated fatty acid"/>
    <property type="evidence" value="ECO:0007669"/>
    <property type="project" value="TreeGrafter"/>
</dbReference>
<dbReference type="GO" id="GO:0042761">
    <property type="term" value="P:very long-chain fatty acid biosynthetic process"/>
    <property type="evidence" value="ECO:0007669"/>
    <property type="project" value="TreeGrafter"/>
</dbReference>
<dbReference type="PANTHER" id="PTHR11157">
    <property type="entry name" value="FATTY ACID ACYL TRANSFERASE-RELATED"/>
    <property type="match status" value="1"/>
</dbReference>
<evidence type="ECO:0000313" key="13">
    <source>
        <dbReference type="EMBL" id="GET87099.1"/>
    </source>
</evidence>
<evidence type="ECO:0000256" key="7">
    <source>
        <dbReference type="ARBA" id="ARBA00022989"/>
    </source>
</evidence>
<evidence type="ECO:0000256" key="5">
    <source>
        <dbReference type="ARBA" id="ARBA00022692"/>
    </source>
</evidence>
<dbReference type="EC" id="2.3.1.-" evidence="12"/>
<dbReference type="EMBL" id="BLBS01000018">
    <property type="protein sequence ID" value="GET87099.1"/>
    <property type="molecule type" value="Genomic_DNA"/>
</dbReference>
<dbReference type="PANTHER" id="PTHR11157:SF17">
    <property type="entry name" value="ELONGATION OF VERY LONG CHAIN FATTY ACIDS PROTEIN 6"/>
    <property type="match status" value="1"/>
</dbReference>
<keyword evidence="8 12" id="KW-0443">Lipid metabolism</keyword>
<comment type="similarity">
    <text evidence="2 12">Belongs to the ELO family.</text>
</comment>
<keyword evidence="7 12" id="KW-1133">Transmembrane helix</keyword>
<dbReference type="Pfam" id="PF01151">
    <property type="entry name" value="ELO"/>
    <property type="match status" value="1"/>
</dbReference>
<evidence type="ECO:0000256" key="3">
    <source>
        <dbReference type="ARBA" id="ARBA00022516"/>
    </source>
</evidence>
<keyword evidence="4 12" id="KW-0808">Transferase</keyword>
<dbReference type="GO" id="GO:0005789">
    <property type="term" value="C:endoplasmic reticulum membrane"/>
    <property type="evidence" value="ECO:0007669"/>
    <property type="project" value="TreeGrafter"/>
</dbReference>
<evidence type="ECO:0000313" key="14">
    <source>
        <dbReference type="Proteomes" id="UP000419144"/>
    </source>
</evidence>
<evidence type="ECO:0000256" key="1">
    <source>
        <dbReference type="ARBA" id="ARBA00004141"/>
    </source>
</evidence>
<dbReference type="InterPro" id="IPR030457">
    <property type="entry name" value="ELO_CS"/>
</dbReference>
<feature type="transmembrane region" description="Helical" evidence="12">
    <location>
        <begin position="141"/>
        <end position="168"/>
    </location>
</feature>
<evidence type="ECO:0000256" key="12">
    <source>
        <dbReference type="RuleBase" id="RU361115"/>
    </source>
</evidence>
<evidence type="ECO:0000256" key="6">
    <source>
        <dbReference type="ARBA" id="ARBA00022832"/>
    </source>
</evidence>
<dbReference type="PROSITE" id="PS01188">
    <property type="entry name" value="ELO"/>
    <property type="match status" value="1"/>
</dbReference>
<feature type="transmembrane region" description="Helical" evidence="12">
    <location>
        <begin position="273"/>
        <end position="293"/>
    </location>
</feature>
<feature type="transmembrane region" description="Helical" evidence="12">
    <location>
        <begin position="101"/>
        <end position="121"/>
    </location>
</feature>
<evidence type="ECO:0000256" key="11">
    <source>
        <dbReference type="ARBA" id="ARBA00044291"/>
    </source>
</evidence>
<evidence type="ECO:0000256" key="9">
    <source>
        <dbReference type="ARBA" id="ARBA00023136"/>
    </source>
</evidence>
<evidence type="ECO:0000256" key="10">
    <source>
        <dbReference type="ARBA" id="ARBA00023160"/>
    </source>
</evidence>
<dbReference type="Proteomes" id="UP000419144">
    <property type="component" value="Unassembled WGS sequence"/>
</dbReference>
<keyword evidence="3 12" id="KW-0444">Lipid biosynthesis</keyword>
<keyword evidence="6 12" id="KW-0276">Fatty acid metabolism</keyword>
<sequence length="383" mass="43204">MIQLSPPTLSTSVHLTGSAHTTCMLLSHSPQPRLVVNAPSHSYKKKIEFRKKEIKDASAMVSVTPSLTVAAVSLTASSPSLSNPFMYVHHYILNFKGGKAHQWMCASTHAPLVIVVCYLVLVHGGPRVFARLLGDKPMPGLTPIVAIWNLFFSIASTIGFCYCAPFLFRVVTMENSELPGLAPKKDRITGEWDQHPHIRGGLFTSLCYWNRNIFEDGATAFWLLAFNLSKIFELMDTVFLLLKRKPIPFIHWYHHTSVMLFCWNAHVSGISNGLGFAVMNMFVHAILYFYYFMCVCGQRKLVRPFAPIVTLLQVSQMFIGLALMLYTTWLYATHPGGCDTNAFSLAFGTVMYLSYIILFVKLFRDSYLLKPDSHERRRCAKVS</sequence>
<dbReference type="VEuPathDB" id="TriTrypDB:LtaPh_1406900"/>
<keyword evidence="5 12" id="KW-0812">Transmembrane</keyword>
<keyword evidence="14" id="KW-1185">Reference proteome</keyword>
<dbReference type="InterPro" id="IPR002076">
    <property type="entry name" value="ELO_fam"/>
</dbReference>
<name>A0A640KHY5_LEITA</name>
<keyword evidence="10 12" id="KW-0275">Fatty acid biosynthesis</keyword>
<organism evidence="13 14">
    <name type="scientific">Leishmania tarentolae</name>
    <name type="common">Sauroleishmania tarentolae</name>
    <dbReference type="NCBI Taxonomy" id="5689"/>
    <lineage>
        <taxon>Eukaryota</taxon>
        <taxon>Discoba</taxon>
        <taxon>Euglenozoa</taxon>
        <taxon>Kinetoplastea</taxon>
        <taxon>Metakinetoplastina</taxon>
        <taxon>Trypanosomatida</taxon>
        <taxon>Trypanosomatidae</taxon>
        <taxon>Leishmaniinae</taxon>
        <taxon>Leishmania</taxon>
        <taxon>lizard Leishmania</taxon>
    </lineage>
</organism>
<proteinExistence type="inferred from homology"/>
<reference evidence="13" key="1">
    <citation type="submission" date="2019-11" db="EMBL/GenBank/DDBJ databases">
        <title>Leishmania tarentolae CDS.</title>
        <authorList>
            <person name="Goto Y."/>
            <person name="Yamagishi J."/>
        </authorList>
    </citation>
    <scope>NUCLEOTIDE SEQUENCE [LARGE SCALE GENOMIC DNA]</scope>
    <source>
        <strain evidence="13">Parrot Tar II</strain>
    </source>
</reference>
<dbReference type="GO" id="GO:0009922">
    <property type="term" value="F:fatty acid elongase activity"/>
    <property type="evidence" value="ECO:0007669"/>
    <property type="project" value="InterPro"/>
</dbReference>
<evidence type="ECO:0000256" key="2">
    <source>
        <dbReference type="ARBA" id="ARBA00007263"/>
    </source>
</evidence>
<evidence type="ECO:0000256" key="8">
    <source>
        <dbReference type="ARBA" id="ARBA00023098"/>
    </source>
</evidence>
<feature type="transmembrane region" description="Helical" evidence="12">
    <location>
        <begin position="305"/>
        <end position="331"/>
    </location>
</feature>
<feature type="transmembrane region" description="Helical" evidence="12">
    <location>
        <begin position="220"/>
        <end position="242"/>
    </location>
</feature>
<dbReference type="AlphaFoldDB" id="A0A640KHY5"/>
<comment type="catalytic activity">
    <reaction evidence="12">
        <text>an acyl-CoA + malonyl-CoA + H(+) = a 3-oxoacyl-CoA + CO2 + CoA</text>
        <dbReference type="Rhea" id="RHEA:50252"/>
        <dbReference type="ChEBI" id="CHEBI:15378"/>
        <dbReference type="ChEBI" id="CHEBI:16526"/>
        <dbReference type="ChEBI" id="CHEBI:57287"/>
        <dbReference type="ChEBI" id="CHEBI:57384"/>
        <dbReference type="ChEBI" id="CHEBI:58342"/>
        <dbReference type="ChEBI" id="CHEBI:90726"/>
    </reaction>
    <physiologicalReaction direction="left-to-right" evidence="12">
        <dbReference type="Rhea" id="RHEA:50253"/>
    </physiologicalReaction>
</comment>
<protein>
    <recommendedName>
        <fullName evidence="11 12">Elongation of fatty acids protein</fullName>
        <ecNumber evidence="12">2.3.1.-</ecNumber>
    </recommendedName>
</protein>
<keyword evidence="9 12" id="KW-0472">Membrane</keyword>
<dbReference type="GO" id="GO:0034626">
    <property type="term" value="P:fatty acid elongation, polyunsaturated fatty acid"/>
    <property type="evidence" value="ECO:0007669"/>
    <property type="project" value="TreeGrafter"/>
</dbReference>
<accession>A0A640KHY5</accession>
<comment type="caution">
    <text evidence="13">The sequence shown here is derived from an EMBL/GenBank/DDBJ whole genome shotgun (WGS) entry which is preliminary data.</text>
</comment>
<dbReference type="OrthoDB" id="10259681at2759"/>
<dbReference type="GO" id="GO:0030148">
    <property type="term" value="P:sphingolipid biosynthetic process"/>
    <property type="evidence" value="ECO:0007669"/>
    <property type="project" value="TreeGrafter"/>
</dbReference>
<evidence type="ECO:0000256" key="4">
    <source>
        <dbReference type="ARBA" id="ARBA00022679"/>
    </source>
</evidence>
<dbReference type="GO" id="GO:0019367">
    <property type="term" value="P:fatty acid elongation, saturated fatty acid"/>
    <property type="evidence" value="ECO:0007669"/>
    <property type="project" value="TreeGrafter"/>
</dbReference>
<gene>
    <name evidence="13" type="ORF">LtaPh_1406900</name>
</gene>
<feature type="transmembrane region" description="Helical" evidence="12">
    <location>
        <begin position="343"/>
        <end position="363"/>
    </location>
</feature>
<comment type="subcellular location">
    <subcellularLocation>
        <location evidence="1">Membrane</location>
        <topology evidence="1">Multi-pass membrane protein</topology>
    </subcellularLocation>
</comment>